<protein>
    <submittedName>
        <fullName evidence="1">Uncharacterized protein</fullName>
    </submittedName>
</protein>
<sequence>MVSPSFLYISRIETRRQRIATAVSPCTMLIFYRETLLYRITWMLSAVYA</sequence>
<dbReference type="AlphaFoldDB" id="A0A7W5GAN7"/>
<comment type="caution">
    <text evidence="1">The sequence shown here is derived from an EMBL/GenBank/DDBJ whole genome shotgun (WGS) entry which is preliminary data.</text>
</comment>
<dbReference type="Proteomes" id="UP000518605">
    <property type="component" value="Unassembled WGS sequence"/>
</dbReference>
<evidence type="ECO:0000313" key="2">
    <source>
        <dbReference type="Proteomes" id="UP000518605"/>
    </source>
</evidence>
<name>A0A7W5GAN7_9BACL</name>
<evidence type="ECO:0000313" key="1">
    <source>
        <dbReference type="EMBL" id="MBB3152950.1"/>
    </source>
</evidence>
<keyword evidence="2" id="KW-1185">Reference proteome</keyword>
<proteinExistence type="predicted"/>
<gene>
    <name evidence="1" type="ORF">FHS16_003009</name>
</gene>
<reference evidence="1 2" key="1">
    <citation type="submission" date="2020-08" db="EMBL/GenBank/DDBJ databases">
        <title>Genomic Encyclopedia of Type Strains, Phase III (KMG-III): the genomes of soil and plant-associated and newly described type strains.</title>
        <authorList>
            <person name="Whitman W."/>
        </authorList>
    </citation>
    <scope>NUCLEOTIDE SEQUENCE [LARGE SCALE GENOMIC DNA]</scope>
    <source>
        <strain evidence="1 2">CECT 8234</strain>
    </source>
</reference>
<accession>A0A7W5GAN7</accession>
<organism evidence="1 2">
    <name type="scientific">Paenibacillus endophyticus</name>
    <dbReference type="NCBI Taxonomy" id="1294268"/>
    <lineage>
        <taxon>Bacteria</taxon>
        <taxon>Bacillati</taxon>
        <taxon>Bacillota</taxon>
        <taxon>Bacilli</taxon>
        <taxon>Bacillales</taxon>
        <taxon>Paenibacillaceae</taxon>
        <taxon>Paenibacillus</taxon>
    </lineage>
</organism>
<dbReference type="EMBL" id="JACHXW010000008">
    <property type="protein sequence ID" value="MBB3152950.1"/>
    <property type="molecule type" value="Genomic_DNA"/>
</dbReference>